<keyword evidence="3" id="KW-1185">Reference proteome</keyword>
<proteinExistence type="predicted"/>
<evidence type="ECO:0000313" key="2">
    <source>
        <dbReference type="EMBL" id="BCZ81894.1"/>
    </source>
</evidence>
<name>A0ABM7TRX3_9BURK</name>
<keyword evidence="2" id="KW-0540">Nuclease</keyword>
<evidence type="ECO:0000259" key="1">
    <source>
        <dbReference type="SMART" id="SM00507"/>
    </source>
</evidence>
<evidence type="ECO:0000313" key="3">
    <source>
        <dbReference type="Proteomes" id="UP001319874"/>
    </source>
</evidence>
<dbReference type="Pfam" id="PF13395">
    <property type="entry name" value="HNH_4"/>
    <property type="match status" value="1"/>
</dbReference>
<dbReference type="GO" id="GO:0004519">
    <property type="term" value="F:endonuclease activity"/>
    <property type="evidence" value="ECO:0007669"/>
    <property type="project" value="UniProtKB-KW"/>
</dbReference>
<dbReference type="CDD" id="cd00085">
    <property type="entry name" value="HNHc"/>
    <property type="match status" value="1"/>
</dbReference>
<feature type="domain" description="HNH nuclease" evidence="1">
    <location>
        <begin position="201"/>
        <end position="252"/>
    </location>
</feature>
<dbReference type="Proteomes" id="UP001319874">
    <property type="component" value="Chromosome 2"/>
</dbReference>
<dbReference type="EMBL" id="AP024956">
    <property type="protein sequence ID" value="BCZ81894.1"/>
    <property type="molecule type" value="Genomic_DNA"/>
</dbReference>
<keyword evidence="2" id="KW-0378">Hydrolase</keyword>
<sequence length="333" mass="37495">MFAEGDFTATYKFALLISFAELAVEHGADDGAELTLTTRQIAERFVFLYWQHATPYGTGRPVVSPAFWFRISGSKPRFSTQSQNSELALQHHQRYKHPDYRAIGPLLSKVASVVSAQLLKYLQNFAGVTDPFLYERRSSGSVTLKPGVSYCLRRFYTLVEQMARTRWVAHIKANRRNHPILGKSDDLEDFLFSSSRQSLAIISTQLRKLDGSRCFYCGEGLLDADVDHFVPFSLYSRDLANNFVLAHPACNRSKSDTLAARAHLERWLERLVLKEQELAEIGLLAGVSGDKEIVQRVATWGYKVANETGGRAWLSPTTYENVDSLYPSLLSGN</sequence>
<gene>
    <name evidence="2" type="ORF">PTKU64_55690</name>
</gene>
<accession>A0ABM7TRX3</accession>
<reference evidence="2 3" key="1">
    <citation type="journal article" date="2022" name="Front. Microbiol.">
        <title>Identification and characterization of a novel class of self-sufficient cytochrome P450 hydroxylase involved in cyclohexanecarboxylate degradation in Paraburkholderia terrae strain KU-64.</title>
        <authorList>
            <person name="Yamamoto T."/>
            <person name="Hasegawa Y."/>
            <person name="Iwaki H."/>
        </authorList>
    </citation>
    <scope>NUCLEOTIDE SEQUENCE [LARGE SCALE GENOMIC DNA]</scope>
    <source>
        <strain evidence="2 3">KU-64</strain>
    </source>
</reference>
<organism evidence="2 3">
    <name type="scientific">Paraburkholderia terrae</name>
    <dbReference type="NCBI Taxonomy" id="311230"/>
    <lineage>
        <taxon>Bacteria</taxon>
        <taxon>Pseudomonadati</taxon>
        <taxon>Pseudomonadota</taxon>
        <taxon>Betaproteobacteria</taxon>
        <taxon>Burkholderiales</taxon>
        <taxon>Burkholderiaceae</taxon>
        <taxon>Paraburkholderia</taxon>
    </lineage>
</organism>
<dbReference type="SMART" id="SM00507">
    <property type="entry name" value="HNHc"/>
    <property type="match status" value="1"/>
</dbReference>
<keyword evidence="2" id="KW-0255">Endonuclease</keyword>
<protein>
    <submittedName>
        <fullName evidence="2">HNH endonuclease</fullName>
    </submittedName>
</protein>
<dbReference type="InterPro" id="IPR003615">
    <property type="entry name" value="HNH_nuc"/>
</dbReference>
<dbReference type="Gene3D" id="1.10.30.50">
    <property type="match status" value="1"/>
</dbReference>